<keyword evidence="3" id="KW-1185">Reference proteome</keyword>
<feature type="compositionally biased region" description="Basic and acidic residues" evidence="1">
    <location>
        <begin position="69"/>
        <end position="115"/>
    </location>
</feature>
<dbReference type="AlphaFoldDB" id="A0A6A5VWB9"/>
<feature type="region of interest" description="Disordered" evidence="1">
    <location>
        <begin position="42"/>
        <end position="139"/>
    </location>
</feature>
<reference evidence="2" key="1">
    <citation type="journal article" date="2020" name="Stud. Mycol.">
        <title>101 Dothideomycetes genomes: a test case for predicting lifestyles and emergence of pathogens.</title>
        <authorList>
            <person name="Haridas S."/>
            <person name="Albert R."/>
            <person name="Binder M."/>
            <person name="Bloem J."/>
            <person name="Labutti K."/>
            <person name="Salamov A."/>
            <person name="Andreopoulos B."/>
            <person name="Baker S."/>
            <person name="Barry K."/>
            <person name="Bills G."/>
            <person name="Bluhm B."/>
            <person name="Cannon C."/>
            <person name="Castanera R."/>
            <person name="Culley D."/>
            <person name="Daum C."/>
            <person name="Ezra D."/>
            <person name="Gonzalez J."/>
            <person name="Henrissat B."/>
            <person name="Kuo A."/>
            <person name="Liang C."/>
            <person name="Lipzen A."/>
            <person name="Lutzoni F."/>
            <person name="Magnuson J."/>
            <person name="Mondo S."/>
            <person name="Nolan M."/>
            <person name="Ohm R."/>
            <person name="Pangilinan J."/>
            <person name="Park H.-J."/>
            <person name="Ramirez L."/>
            <person name="Alfaro M."/>
            <person name="Sun H."/>
            <person name="Tritt A."/>
            <person name="Yoshinaga Y."/>
            <person name="Zwiers L.-H."/>
            <person name="Turgeon B."/>
            <person name="Goodwin S."/>
            <person name="Spatafora J."/>
            <person name="Crous P."/>
            <person name="Grigoriev I."/>
        </authorList>
    </citation>
    <scope>NUCLEOTIDE SEQUENCE</scope>
    <source>
        <strain evidence="2">CBS 123094</strain>
    </source>
</reference>
<dbReference type="EMBL" id="ML977689">
    <property type="protein sequence ID" value="KAF1993690.1"/>
    <property type="molecule type" value="Genomic_DNA"/>
</dbReference>
<evidence type="ECO:0000313" key="2">
    <source>
        <dbReference type="EMBL" id="KAF1993690.1"/>
    </source>
</evidence>
<proteinExistence type="predicted"/>
<gene>
    <name evidence="2" type="ORF">P154DRAFT_582521</name>
</gene>
<sequence length="139" mass="15762">MRPVRIIYANSRAQKTPNLLLYGLSFLFINYELFRIVKGVHPLVGPNRSSPPQPRSETPGSGSEAMEQLMKELRAIAKESEGTRNNRTDEKRPAPKDEHVTPTKKSSDSTVHSEAKPSWTFINGIPIPSYDMLTRPFRR</sequence>
<dbReference type="OrthoDB" id="3704005at2759"/>
<evidence type="ECO:0000256" key="1">
    <source>
        <dbReference type="SAM" id="MobiDB-lite"/>
    </source>
</evidence>
<protein>
    <submittedName>
        <fullName evidence="2">Uncharacterized protein</fullName>
    </submittedName>
</protein>
<accession>A0A6A5VWB9</accession>
<name>A0A6A5VWB9_9PLEO</name>
<organism evidence="2 3">
    <name type="scientific">Amniculicola lignicola CBS 123094</name>
    <dbReference type="NCBI Taxonomy" id="1392246"/>
    <lineage>
        <taxon>Eukaryota</taxon>
        <taxon>Fungi</taxon>
        <taxon>Dikarya</taxon>
        <taxon>Ascomycota</taxon>
        <taxon>Pezizomycotina</taxon>
        <taxon>Dothideomycetes</taxon>
        <taxon>Pleosporomycetidae</taxon>
        <taxon>Pleosporales</taxon>
        <taxon>Amniculicolaceae</taxon>
        <taxon>Amniculicola</taxon>
    </lineage>
</organism>
<dbReference type="Proteomes" id="UP000799779">
    <property type="component" value="Unassembled WGS sequence"/>
</dbReference>
<evidence type="ECO:0000313" key="3">
    <source>
        <dbReference type="Proteomes" id="UP000799779"/>
    </source>
</evidence>